<evidence type="ECO:0000313" key="9">
    <source>
        <dbReference type="Proteomes" id="UP000812440"/>
    </source>
</evidence>
<keyword evidence="2" id="KW-0964">Secreted</keyword>
<keyword evidence="4" id="KW-0378">Hydrolase</keyword>
<dbReference type="InterPro" id="IPR033116">
    <property type="entry name" value="TRYPSIN_SER"/>
</dbReference>
<keyword evidence="5" id="KW-0720">Serine protease</keyword>
<dbReference type="PANTHER" id="PTHR24264:SF15">
    <property type="entry name" value="RIKEN CDNA 2210010C04 GENE"/>
    <property type="match status" value="1"/>
</dbReference>
<evidence type="ECO:0000256" key="2">
    <source>
        <dbReference type="ARBA" id="ARBA00022525"/>
    </source>
</evidence>
<dbReference type="PROSITE" id="PS50240">
    <property type="entry name" value="TRYPSIN_DOM"/>
    <property type="match status" value="1"/>
</dbReference>
<dbReference type="GO" id="GO:0004252">
    <property type="term" value="F:serine-type endopeptidase activity"/>
    <property type="evidence" value="ECO:0007669"/>
    <property type="project" value="InterPro"/>
</dbReference>
<evidence type="ECO:0000259" key="7">
    <source>
        <dbReference type="PROSITE" id="PS50240"/>
    </source>
</evidence>
<organism evidence="8 9">
    <name type="scientific">Hymenochirus boettgeri</name>
    <name type="common">Congo dwarf clawed frog</name>
    <dbReference type="NCBI Taxonomy" id="247094"/>
    <lineage>
        <taxon>Eukaryota</taxon>
        <taxon>Metazoa</taxon>
        <taxon>Chordata</taxon>
        <taxon>Craniata</taxon>
        <taxon>Vertebrata</taxon>
        <taxon>Euteleostomi</taxon>
        <taxon>Amphibia</taxon>
        <taxon>Batrachia</taxon>
        <taxon>Anura</taxon>
        <taxon>Pipoidea</taxon>
        <taxon>Pipidae</taxon>
        <taxon>Pipinae</taxon>
        <taxon>Hymenochirus</taxon>
    </lineage>
</organism>
<evidence type="ECO:0000256" key="4">
    <source>
        <dbReference type="ARBA" id="ARBA00022801"/>
    </source>
</evidence>
<evidence type="ECO:0000256" key="3">
    <source>
        <dbReference type="ARBA" id="ARBA00022670"/>
    </source>
</evidence>
<dbReference type="OrthoDB" id="10059102at2759"/>
<reference evidence="8" key="1">
    <citation type="thesis" date="2020" institute="ProQuest LLC" country="789 East Eisenhower Parkway, Ann Arbor, MI, USA">
        <title>Comparative Genomics and Chromosome Evolution.</title>
        <authorList>
            <person name="Mudd A.B."/>
        </authorList>
    </citation>
    <scope>NUCLEOTIDE SEQUENCE</scope>
    <source>
        <strain evidence="8">Female2</strain>
        <tissue evidence="8">Blood</tissue>
    </source>
</reference>
<evidence type="ECO:0000256" key="1">
    <source>
        <dbReference type="ARBA" id="ARBA00004613"/>
    </source>
</evidence>
<dbReference type="PANTHER" id="PTHR24264">
    <property type="entry name" value="TRYPSIN-RELATED"/>
    <property type="match status" value="1"/>
</dbReference>
<dbReference type="InterPro" id="IPR043504">
    <property type="entry name" value="Peptidase_S1_PA_chymotrypsin"/>
</dbReference>
<name>A0A8T2IE40_9PIPI</name>
<feature type="domain" description="Peptidase S1" evidence="7">
    <location>
        <begin position="1"/>
        <end position="177"/>
    </location>
</feature>
<feature type="non-terminal residue" evidence="8">
    <location>
        <position position="1"/>
    </location>
</feature>
<dbReference type="Pfam" id="PF00089">
    <property type="entry name" value="Trypsin"/>
    <property type="match status" value="1"/>
</dbReference>
<dbReference type="SUPFAM" id="SSF50494">
    <property type="entry name" value="Trypsin-like serine proteases"/>
    <property type="match status" value="1"/>
</dbReference>
<dbReference type="GO" id="GO:0006508">
    <property type="term" value="P:proteolysis"/>
    <property type="evidence" value="ECO:0007669"/>
    <property type="project" value="UniProtKB-KW"/>
</dbReference>
<keyword evidence="6" id="KW-1015">Disulfide bond</keyword>
<accession>A0A8T2IE40</accession>
<evidence type="ECO:0000313" key="8">
    <source>
        <dbReference type="EMBL" id="KAG8430282.1"/>
    </source>
</evidence>
<dbReference type="InterPro" id="IPR001254">
    <property type="entry name" value="Trypsin_dom"/>
</dbReference>
<dbReference type="PRINTS" id="PR00722">
    <property type="entry name" value="CHYMOTRYPSIN"/>
</dbReference>
<keyword evidence="9" id="KW-1185">Reference proteome</keyword>
<comment type="subcellular location">
    <subcellularLocation>
        <location evidence="1">Secreted</location>
    </subcellularLocation>
</comment>
<dbReference type="FunFam" id="2.40.10.10:FF:000248">
    <property type="entry name" value="Anionic trypsin-2"/>
    <property type="match status" value="1"/>
</dbReference>
<evidence type="ECO:0000256" key="6">
    <source>
        <dbReference type="ARBA" id="ARBA00023157"/>
    </source>
</evidence>
<proteinExistence type="predicted"/>
<dbReference type="Gene3D" id="2.40.10.10">
    <property type="entry name" value="Trypsin-like serine proteases"/>
    <property type="match status" value="2"/>
</dbReference>
<dbReference type="Proteomes" id="UP000812440">
    <property type="component" value="Unassembled WGS sequence"/>
</dbReference>
<dbReference type="CDD" id="cd00190">
    <property type="entry name" value="Tryp_SPc"/>
    <property type="match status" value="1"/>
</dbReference>
<dbReference type="SMART" id="SM00020">
    <property type="entry name" value="Tryp_SPc"/>
    <property type="match status" value="1"/>
</dbReference>
<dbReference type="InterPro" id="IPR009003">
    <property type="entry name" value="Peptidase_S1_PA"/>
</dbReference>
<gene>
    <name evidence="8" type="ORF">GDO86_018074</name>
</gene>
<dbReference type="PROSITE" id="PS00135">
    <property type="entry name" value="TRYPSIN_SER"/>
    <property type="match status" value="1"/>
</dbReference>
<dbReference type="EMBL" id="JAACNH010001200">
    <property type="protein sequence ID" value="KAG8430282.1"/>
    <property type="molecule type" value="Genomic_DNA"/>
</dbReference>
<dbReference type="GO" id="GO:0005615">
    <property type="term" value="C:extracellular space"/>
    <property type="evidence" value="ECO:0007669"/>
    <property type="project" value="TreeGrafter"/>
</dbReference>
<dbReference type="AlphaFoldDB" id="A0A8T2IE40"/>
<evidence type="ECO:0000256" key="5">
    <source>
        <dbReference type="ARBA" id="ARBA00022825"/>
    </source>
</evidence>
<sequence>SLQVRLGEHNIFSNEGTEQFISSAKVIRHPNYNSRILDNDIMLIKLSSPANLNSYVKTVSLPSGCAAAGTTCLISGWGNTLSSGTNYPDLLQCLNAPILSENDCNGSYPGEITKNMFCAGFLAGGKDSCQGDSGGPVVCNGQLHGVVSWGYGCAQRNYPGVYTKVCNFNSWIQTTMSSN</sequence>
<protein>
    <recommendedName>
        <fullName evidence="7">Peptidase S1 domain-containing protein</fullName>
    </recommendedName>
</protein>
<comment type="caution">
    <text evidence="8">The sequence shown here is derived from an EMBL/GenBank/DDBJ whole genome shotgun (WGS) entry which is preliminary data.</text>
</comment>
<dbReference type="InterPro" id="IPR001314">
    <property type="entry name" value="Peptidase_S1A"/>
</dbReference>
<keyword evidence="3" id="KW-0645">Protease</keyword>
<dbReference type="InterPro" id="IPR050127">
    <property type="entry name" value="Serine_Proteases_S1"/>
</dbReference>